<sequence length="203" mass="23282">MGVRAQQKERTRRSIIEAAFSQLSAERNFFSLSLREVARHAGIAATSFYCHFRDIDELGLAMVDEGGLILRQLMRQARQRIDKGGNVICTSVATFMEFISNNSNVFRLLLRERSGTSSIFRAAVTREIQHFISELANYLEIENCMPRIFTEVQAEAMVIIVFNAGAEALDVDLDQRYQLEKRLVLQLHMIFKGGFYCYNRDAR</sequence>
<dbReference type="PROSITE" id="PS50977">
    <property type="entry name" value="HTH_TETR_2"/>
    <property type="match status" value="1"/>
</dbReference>
<feature type="DNA-binding region" description="H-T-H motif" evidence="4">
    <location>
        <begin position="33"/>
        <end position="52"/>
    </location>
</feature>
<feature type="domain" description="HTH tetR-type" evidence="5">
    <location>
        <begin position="10"/>
        <end position="70"/>
    </location>
</feature>
<evidence type="ECO:0000256" key="3">
    <source>
        <dbReference type="ARBA" id="ARBA00023163"/>
    </source>
</evidence>
<keyword evidence="2 4" id="KW-0238">DNA-binding</keyword>
<dbReference type="PANTHER" id="PTHR47752">
    <property type="entry name" value="HTH-TYPE TRANSCRIPTIONAL REPRESSOR FABR"/>
    <property type="match status" value="1"/>
</dbReference>
<evidence type="ECO:0000256" key="2">
    <source>
        <dbReference type="ARBA" id="ARBA00023125"/>
    </source>
</evidence>
<dbReference type="SUPFAM" id="SSF46689">
    <property type="entry name" value="Homeodomain-like"/>
    <property type="match status" value="1"/>
</dbReference>
<dbReference type="Gene3D" id="1.10.10.60">
    <property type="entry name" value="Homeodomain-like"/>
    <property type="match status" value="1"/>
</dbReference>
<dbReference type="Proteomes" id="UP000095322">
    <property type="component" value="Chromosome I"/>
</dbReference>
<name>A0A143WTL3_9ENTR</name>
<dbReference type="EMBL" id="LN999833">
    <property type="protein sequence ID" value="CUX96907.1"/>
    <property type="molecule type" value="Genomic_DNA"/>
</dbReference>
<dbReference type="Gene3D" id="1.10.357.10">
    <property type="entry name" value="Tetracycline Repressor, domain 2"/>
    <property type="match status" value="1"/>
</dbReference>
<evidence type="ECO:0000256" key="4">
    <source>
        <dbReference type="PROSITE-ProRule" id="PRU00335"/>
    </source>
</evidence>
<keyword evidence="3" id="KW-0804">Transcription</keyword>
<dbReference type="GO" id="GO:0003677">
    <property type="term" value="F:DNA binding"/>
    <property type="evidence" value="ECO:0007669"/>
    <property type="project" value="UniProtKB-UniRule"/>
</dbReference>
<dbReference type="OrthoDB" id="8617654at2"/>
<reference evidence="7" key="1">
    <citation type="submission" date="2016-01" db="EMBL/GenBank/DDBJ databases">
        <authorList>
            <person name="Husnik F."/>
        </authorList>
    </citation>
    <scope>NUCLEOTIDE SEQUENCE [LARGE SCALE GENOMIC DNA]</scope>
</reference>
<dbReference type="Pfam" id="PF00440">
    <property type="entry name" value="TetR_N"/>
    <property type="match status" value="1"/>
</dbReference>
<dbReference type="InterPro" id="IPR009057">
    <property type="entry name" value="Homeodomain-like_sf"/>
</dbReference>
<dbReference type="InterPro" id="IPR050692">
    <property type="entry name" value="HTH_transcr_repressor_FabR"/>
</dbReference>
<dbReference type="PATRIC" id="fig|1778262.3.peg.1243"/>
<dbReference type="NCBIfam" id="NF008402">
    <property type="entry name" value="PRK11202.1"/>
    <property type="match status" value="1"/>
</dbReference>
<dbReference type="KEGG" id="den:MHIR_DE00678"/>
<evidence type="ECO:0000256" key="1">
    <source>
        <dbReference type="ARBA" id="ARBA00023015"/>
    </source>
</evidence>
<dbReference type="RefSeq" id="WP_067566587.1">
    <property type="nucleotide sequence ID" value="NZ_LN999833.1"/>
</dbReference>
<evidence type="ECO:0000259" key="5">
    <source>
        <dbReference type="PROSITE" id="PS50977"/>
    </source>
</evidence>
<proteinExistence type="predicted"/>
<evidence type="ECO:0000313" key="6">
    <source>
        <dbReference type="EMBL" id="CUX96907.1"/>
    </source>
</evidence>
<dbReference type="STRING" id="1778262.MHIR_DE00678"/>
<accession>A0A143WTL3</accession>
<keyword evidence="1" id="KW-0805">Transcription regulation</keyword>
<organism evidence="6 7">
    <name type="scientific">Candidatus Doolittlea endobia</name>
    <dbReference type="NCBI Taxonomy" id="1778262"/>
    <lineage>
        <taxon>Bacteria</taxon>
        <taxon>Pseudomonadati</taxon>
        <taxon>Pseudomonadota</taxon>
        <taxon>Gammaproteobacteria</taxon>
        <taxon>Enterobacterales</taxon>
        <taxon>Enterobacteriaceae</taxon>
        <taxon>Candidatus Doolittlea</taxon>
    </lineage>
</organism>
<dbReference type="PANTHER" id="PTHR47752:SF1">
    <property type="entry name" value="HTH-TYPE TRANSCRIPTIONAL REPRESSOR FABR"/>
    <property type="match status" value="1"/>
</dbReference>
<dbReference type="Pfam" id="PF21943">
    <property type="entry name" value="TetR_C_46"/>
    <property type="match status" value="1"/>
</dbReference>
<dbReference type="InterPro" id="IPR001647">
    <property type="entry name" value="HTH_TetR"/>
</dbReference>
<protein>
    <submittedName>
        <fullName evidence="6">HTH-type transcriptional repressor FabR</fullName>
    </submittedName>
</protein>
<keyword evidence="7" id="KW-1185">Reference proteome</keyword>
<evidence type="ECO:0000313" key="7">
    <source>
        <dbReference type="Proteomes" id="UP000095322"/>
    </source>
</evidence>
<gene>
    <name evidence="6" type="primary">fabR</name>
    <name evidence="6" type="ORF">MHIR_DE00678</name>
</gene>
<dbReference type="InterPro" id="IPR054129">
    <property type="entry name" value="DesT_TetR_C"/>
</dbReference>
<dbReference type="FunFam" id="1.10.10.60:FF:000034">
    <property type="entry name" value="HTH-type transcriptional repressor FabR"/>
    <property type="match status" value="1"/>
</dbReference>
<dbReference type="AlphaFoldDB" id="A0A143WTL3"/>